<dbReference type="InterPro" id="IPR018959">
    <property type="entry name" value="DUF1989"/>
</dbReference>
<dbReference type="Pfam" id="PF09347">
    <property type="entry name" value="DUF1989"/>
    <property type="match status" value="1"/>
</dbReference>
<accession>A0A844BL66</accession>
<protein>
    <submittedName>
        <fullName evidence="2">DUF1989 domain-containing protein</fullName>
    </submittedName>
</protein>
<dbReference type="EMBL" id="WJPO01000019">
    <property type="protein sequence ID" value="MRH21752.1"/>
    <property type="molecule type" value="Genomic_DNA"/>
</dbReference>
<dbReference type="PANTHER" id="PTHR31527:SF0">
    <property type="entry name" value="RE64534P"/>
    <property type="match status" value="1"/>
</dbReference>
<comment type="caution">
    <text evidence="2">The sequence shown here is derived from an EMBL/GenBank/DDBJ whole genome shotgun (WGS) entry which is preliminary data.</text>
</comment>
<dbReference type="Proteomes" id="UP000466730">
    <property type="component" value="Unassembled WGS sequence"/>
</dbReference>
<sequence length="204" mass="22366">MSEDPERITIPARKGRAVRLSAGEAIEIINTHGSQVVDTWVFNAEDPTEFLSNEHMRATLGKLWPGEGDALITNRRRPIMVLEKDTSPGRHDTLIAACDDYRYGLLGCADYHDNCTDNLHAALRRIGINLSACPSPLNLWMNIPVAADGSTSWGEPLSRPGDHVVLRAQMDCIVAMSACPQDILPINGAACRPTEAHYRVLAAR</sequence>
<evidence type="ECO:0000313" key="2">
    <source>
        <dbReference type="EMBL" id="MRH21752.1"/>
    </source>
</evidence>
<feature type="domain" description="DUF1989" evidence="1">
    <location>
        <begin position="9"/>
        <end position="173"/>
    </location>
</feature>
<reference evidence="2 3" key="1">
    <citation type="submission" date="2019-11" db="EMBL/GenBank/DDBJ databases">
        <title>Draft Whole-Genome sequence of the marine photosynthetic bacterium Rhodovulum strictum DSM 11289.</title>
        <authorList>
            <person name="Kyndt J.A."/>
            <person name="Meyer T.E."/>
        </authorList>
    </citation>
    <scope>NUCLEOTIDE SEQUENCE [LARGE SCALE GENOMIC DNA]</scope>
    <source>
        <strain evidence="2 3">DSM 11289</strain>
    </source>
</reference>
<dbReference type="PANTHER" id="PTHR31527">
    <property type="entry name" value="RE64534P"/>
    <property type="match status" value="1"/>
</dbReference>
<gene>
    <name evidence="2" type="ORF">GH815_12175</name>
</gene>
<evidence type="ECO:0000259" key="1">
    <source>
        <dbReference type="Pfam" id="PF09347"/>
    </source>
</evidence>
<dbReference type="AlphaFoldDB" id="A0A844BL66"/>
<evidence type="ECO:0000313" key="3">
    <source>
        <dbReference type="Proteomes" id="UP000466730"/>
    </source>
</evidence>
<dbReference type="OrthoDB" id="9772660at2"/>
<proteinExistence type="predicted"/>
<name>A0A844BL66_9RHOB</name>
<dbReference type="RefSeq" id="WP_153749049.1">
    <property type="nucleotide sequence ID" value="NZ_BAAADI010000037.1"/>
</dbReference>
<organism evidence="2 3">
    <name type="scientific">Rhodovulum strictum</name>
    <dbReference type="NCBI Taxonomy" id="58314"/>
    <lineage>
        <taxon>Bacteria</taxon>
        <taxon>Pseudomonadati</taxon>
        <taxon>Pseudomonadota</taxon>
        <taxon>Alphaproteobacteria</taxon>
        <taxon>Rhodobacterales</taxon>
        <taxon>Paracoccaceae</taxon>
        <taxon>Rhodovulum</taxon>
    </lineage>
</organism>
<keyword evidence="3" id="KW-1185">Reference proteome</keyword>